<evidence type="ECO:0000256" key="2">
    <source>
        <dbReference type="ARBA" id="ARBA00022630"/>
    </source>
</evidence>
<dbReference type="InterPro" id="IPR036318">
    <property type="entry name" value="FAD-bd_PCMH-like_sf"/>
</dbReference>
<evidence type="ECO:0000256" key="3">
    <source>
        <dbReference type="ARBA" id="ARBA00022827"/>
    </source>
</evidence>
<keyword evidence="4" id="KW-0560">Oxidoreductase</keyword>
<keyword evidence="3" id="KW-0274">FAD</keyword>
<dbReference type="GO" id="GO:0071949">
    <property type="term" value="F:FAD binding"/>
    <property type="evidence" value="ECO:0007669"/>
    <property type="project" value="InterPro"/>
</dbReference>
<dbReference type="InterPro" id="IPR006094">
    <property type="entry name" value="Oxid_FAD_bind_N"/>
</dbReference>
<gene>
    <name evidence="6" type="ORF">FPCIR_11614</name>
</gene>
<evidence type="ECO:0000313" key="7">
    <source>
        <dbReference type="Proteomes" id="UP000546213"/>
    </source>
</evidence>
<dbReference type="GO" id="GO:0016491">
    <property type="term" value="F:oxidoreductase activity"/>
    <property type="evidence" value="ECO:0007669"/>
    <property type="project" value="UniProtKB-KW"/>
</dbReference>
<dbReference type="EMBL" id="JAAOAS010000360">
    <property type="protein sequence ID" value="KAF5578364.1"/>
    <property type="molecule type" value="Genomic_DNA"/>
</dbReference>
<dbReference type="InterPro" id="IPR016167">
    <property type="entry name" value="FAD-bd_PCMH_sub1"/>
</dbReference>
<dbReference type="PANTHER" id="PTHR42973">
    <property type="entry name" value="BINDING OXIDOREDUCTASE, PUTATIVE (AFU_ORTHOLOGUE AFUA_1G17690)-RELATED"/>
    <property type="match status" value="1"/>
</dbReference>
<dbReference type="InterPro" id="IPR016169">
    <property type="entry name" value="FAD-bd_PCMH_sub2"/>
</dbReference>
<dbReference type="PROSITE" id="PS00862">
    <property type="entry name" value="OX2_COVAL_FAD"/>
    <property type="match status" value="1"/>
</dbReference>
<evidence type="ECO:0000256" key="4">
    <source>
        <dbReference type="ARBA" id="ARBA00023002"/>
    </source>
</evidence>
<comment type="caution">
    <text evidence="6">The sequence shown here is derived from an EMBL/GenBank/DDBJ whole genome shotgun (WGS) entry which is preliminary data.</text>
</comment>
<dbReference type="OrthoDB" id="415825at2759"/>
<reference evidence="6 7" key="1">
    <citation type="submission" date="2020-05" db="EMBL/GenBank/DDBJ databases">
        <title>Identification and distribution of gene clusters putatively required for synthesis of sphingolipid metabolism inhibitors in phylogenetically diverse species of the filamentous fungus Fusarium.</title>
        <authorList>
            <person name="Kim H.-S."/>
            <person name="Busman M."/>
            <person name="Brown D.W."/>
            <person name="Divon H."/>
            <person name="Uhlig S."/>
            <person name="Proctor R.H."/>
        </authorList>
    </citation>
    <scope>NUCLEOTIDE SEQUENCE [LARGE SCALE GENOMIC DNA]</scope>
    <source>
        <strain evidence="6 7">NRRL 36939</strain>
    </source>
</reference>
<keyword evidence="7" id="KW-1185">Reference proteome</keyword>
<dbReference type="InterPro" id="IPR050416">
    <property type="entry name" value="FAD-linked_Oxidoreductase"/>
</dbReference>
<dbReference type="Gene3D" id="3.30.465.10">
    <property type="match status" value="1"/>
</dbReference>
<dbReference type="AlphaFoldDB" id="A0A8H5NU74"/>
<name>A0A8H5NU74_9HYPO</name>
<protein>
    <submittedName>
        <fullName evidence="6">6-hydroxy-D-nicotine oxidase</fullName>
    </submittedName>
</protein>
<dbReference type="Proteomes" id="UP000546213">
    <property type="component" value="Unassembled WGS sequence"/>
</dbReference>
<dbReference type="SUPFAM" id="SSF56176">
    <property type="entry name" value="FAD-binding/transporter-associated domain-like"/>
    <property type="match status" value="1"/>
</dbReference>
<dbReference type="PROSITE" id="PS51387">
    <property type="entry name" value="FAD_PCMH"/>
    <property type="match status" value="1"/>
</dbReference>
<dbReference type="InterPro" id="IPR006093">
    <property type="entry name" value="Oxy_OxRdtase_FAD_BS"/>
</dbReference>
<evidence type="ECO:0000313" key="6">
    <source>
        <dbReference type="EMBL" id="KAF5578364.1"/>
    </source>
</evidence>
<keyword evidence="2" id="KW-0285">Flavoprotein</keyword>
<evidence type="ECO:0000256" key="1">
    <source>
        <dbReference type="ARBA" id="ARBA00005466"/>
    </source>
</evidence>
<sequence>MTDENASFIRQSFLRGYLAPAFNPSTHTCPRCHASFTGSKTMCLRCLKDIYIDQAASKREMERDTFLSHCGNKKCNETTHHLGPGWCVPCNAEGKNVYQVICLECELVMDVPYVVRDDRGGFVDMLKGIESFQCEYAVPDNDTPQLPRWSDTHIERPALIVTPKTEQDVKDAIYVTKENKLTIVAAGGGHGTFVSVDSASLYLDMKLFKKIELNKDEGTVKVGGGVFVGEVLKTLADEGYYTPIPNSDAVGFVGSMIGGGNSPQIGRHGWMVDNMVSFRLITASGDIVEVDSSSKDKEQALFNVLCGAGHGLGVVTELTVSAFPLSSLNMEDNKIWTRSLIFPAPALDVAIKTFIDLSQPPEEGYMSLAFARSPPGTPAAGFPIIILGYQYFGPAEQAEKATALLFDDDIVSKTVVANTELLPFENVNAKMNIYNSHHGHKTIASCRLHKTTAEAIKAGFEKWRIATEDYPDAQQSGLIISAYNIDKTSAIKNKKFVEGRDRNINAFMVMVAKEGKTRDAFGPIMDDVVASFRESDEGMVPRSFPNNLRPGKDLGDMFDTDRLEVLRAVKRTWDPESVFWSPYFKTV</sequence>
<dbReference type="Gene3D" id="3.30.43.10">
    <property type="entry name" value="Uridine Diphospho-n-acetylenolpyruvylglucosamine Reductase, domain 2"/>
    <property type="match status" value="1"/>
</dbReference>
<proteinExistence type="inferred from homology"/>
<accession>A0A8H5NU74</accession>
<feature type="domain" description="FAD-binding PCMH-type" evidence="5">
    <location>
        <begin position="153"/>
        <end position="325"/>
    </location>
</feature>
<dbReference type="InterPro" id="IPR016166">
    <property type="entry name" value="FAD-bd_PCMH"/>
</dbReference>
<organism evidence="6 7">
    <name type="scientific">Fusarium pseudocircinatum</name>
    <dbReference type="NCBI Taxonomy" id="56676"/>
    <lineage>
        <taxon>Eukaryota</taxon>
        <taxon>Fungi</taxon>
        <taxon>Dikarya</taxon>
        <taxon>Ascomycota</taxon>
        <taxon>Pezizomycotina</taxon>
        <taxon>Sordariomycetes</taxon>
        <taxon>Hypocreomycetidae</taxon>
        <taxon>Hypocreales</taxon>
        <taxon>Nectriaceae</taxon>
        <taxon>Fusarium</taxon>
        <taxon>Fusarium fujikuroi species complex</taxon>
    </lineage>
</organism>
<dbReference type="Gene3D" id="3.40.462.20">
    <property type="match status" value="1"/>
</dbReference>
<dbReference type="PANTHER" id="PTHR42973:SF7">
    <property type="entry name" value="FAD-BINDING PCMH-TYPE DOMAIN-CONTAINING PROTEIN"/>
    <property type="match status" value="1"/>
</dbReference>
<evidence type="ECO:0000259" key="5">
    <source>
        <dbReference type="PROSITE" id="PS51387"/>
    </source>
</evidence>
<dbReference type="Pfam" id="PF01565">
    <property type="entry name" value="FAD_binding_4"/>
    <property type="match status" value="1"/>
</dbReference>
<comment type="similarity">
    <text evidence="1">Belongs to the oxygen-dependent FAD-linked oxidoreductase family.</text>
</comment>